<comment type="caution">
    <text evidence="1">The sequence shown here is derived from an EMBL/GenBank/DDBJ whole genome shotgun (WGS) entry which is preliminary data.</text>
</comment>
<dbReference type="Proteomes" id="UP000237246">
    <property type="component" value="Unassembled WGS sequence"/>
</dbReference>
<dbReference type="AlphaFoldDB" id="A0A2P4SZG8"/>
<evidence type="ECO:0000313" key="2">
    <source>
        <dbReference type="Proteomes" id="UP000237246"/>
    </source>
</evidence>
<dbReference type="EMBL" id="PPHD01015126">
    <property type="protein sequence ID" value="POI29490.1"/>
    <property type="molecule type" value="Genomic_DNA"/>
</dbReference>
<name>A0A2P4SZG8_BAMTH</name>
<sequence length="31" mass="3174">MEHSCHQKLAGNLASPVTCSAAPATFLDSSV</sequence>
<evidence type="ECO:0000313" key="1">
    <source>
        <dbReference type="EMBL" id="POI29490.1"/>
    </source>
</evidence>
<accession>A0A2P4SZG8</accession>
<reference evidence="1 2" key="1">
    <citation type="submission" date="2018-01" db="EMBL/GenBank/DDBJ databases">
        <title>Comparison of the Chinese Bamboo Partridge and Red Junglefowl genome sequences highlights the importance of demography in genome evolution.</title>
        <authorList>
            <person name="Tiley G.P."/>
            <person name="Kimball R.T."/>
            <person name="Braun E.L."/>
            <person name="Burleigh J.G."/>
        </authorList>
    </citation>
    <scope>NUCLEOTIDE SEQUENCE [LARGE SCALE GENOMIC DNA]</scope>
    <source>
        <strain evidence="1">RTK389</strain>
        <tissue evidence="1">Blood</tissue>
    </source>
</reference>
<organism evidence="1 2">
    <name type="scientific">Bambusicola thoracicus</name>
    <name type="common">Chinese bamboo-partridge</name>
    <name type="synonym">Perdix thoracica</name>
    <dbReference type="NCBI Taxonomy" id="9083"/>
    <lineage>
        <taxon>Eukaryota</taxon>
        <taxon>Metazoa</taxon>
        <taxon>Chordata</taxon>
        <taxon>Craniata</taxon>
        <taxon>Vertebrata</taxon>
        <taxon>Euteleostomi</taxon>
        <taxon>Archelosauria</taxon>
        <taxon>Archosauria</taxon>
        <taxon>Dinosauria</taxon>
        <taxon>Saurischia</taxon>
        <taxon>Theropoda</taxon>
        <taxon>Coelurosauria</taxon>
        <taxon>Aves</taxon>
        <taxon>Neognathae</taxon>
        <taxon>Galloanserae</taxon>
        <taxon>Galliformes</taxon>
        <taxon>Phasianidae</taxon>
        <taxon>Perdicinae</taxon>
        <taxon>Bambusicola</taxon>
    </lineage>
</organism>
<gene>
    <name evidence="1" type="ORF">CIB84_006760</name>
</gene>
<keyword evidence="2" id="KW-1185">Reference proteome</keyword>
<protein>
    <submittedName>
        <fullName evidence="1">Uncharacterized protein</fullName>
    </submittedName>
</protein>
<proteinExistence type="predicted"/>